<dbReference type="GO" id="GO:0070124">
    <property type="term" value="P:mitochondrial translational initiation"/>
    <property type="evidence" value="ECO:0007669"/>
    <property type="project" value="TreeGrafter"/>
</dbReference>
<organism evidence="4 5">
    <name type="scientific">Pyrrhoderma noxium</name>
    <dbReference type="NCBI Taxonomy" id="2282107"/>
    <lineage>
        <taxon>Eukaryota</taxon>
        <taxon>Fungi</taxon>
        <taxon>Dikarya</taxon>
        <taxon>Basidiomycota</taxon>
        <taxon>Agaricomycotina</taxon>
        <taxon>Agaricomycetes</taxon>
        <taxon>Hymenochaetales</taxon>
        <taxon>Hymenochaetaceae</taxon>
        <taxon>Pyrrhoderma</taxon>
    </lineage>
</organism>
<dbReference type="OrthoDB" id="21573at2759"/>
<comment type="caution">
    <text evidence="4">The sequence shown here is derived from an EMBL/GenBank/DDBJ whole genome shotgun (WGS) entry which is preliminary data.</text>
</comment>
<evidence type="ECO:0000256" key="2">
    <source>
        <dbReference type="ARBA" id="ARBA00022540"/>
    </source>
</evidence>
<evidence type="ECO:0000256" key="3">
    <source>
        <dbReference type="ARBA" id="ARBA00022917"/>
    </source>
</evidence>
<dbReference type="STRING" id="2282107.A0A286ULY6"/>
<dbReference type="GO" id="GO:0003743">
    <property type="term" value="F:translation initiation factor activity"/>
    <property type="evidence" value="ECO:0007669"/>
    <property type="project" value="UniProtKB-KW"/>
</dbReference>
<evidence type="ECO:0000313" key="5">
    <source>
        <dbReference type="Proteomes" id="UP000217199"/>
    </source>
</evidence>
<reference evidence="4 5" key="1">
    <citation type="journal article" date="2017" name="Mol. Ecol.">
        <title>Comparative and population genomic landscape of Phellinus noxius: A hypervariable fungus causing root rot in trees.</title>
        <authorList>
            <person name="Chung C.L."/>
            <person name="Lee T.J."/>
            <person name="Akiba M."/>
            <person name="Lee H.H."/>
            <person name="Kuo T.H."/>
            <person name="Liu D."/>
            <person name="Ke H.M."/>
            <person name="Yokoi T."/>
            <person name="Roa M.B."/>
            <person name="Lu M.J."/>
            <person name="Chang Y.Y."/>
            <person name="Ann P.J."/>
            <person name="Tsai J.N."/>
            <person name="Chen C.Y."/>
            <person name="Tzean S.S."/>
            <person name="Ota Y."/>
            <person name="Hattori T."/>
            <person name="Sahashi N."/>
            <person name="Liou R.F."/>
            <person name="Kikuchi T."/>
            <person name="Tsai I.J."/>
        </authorList>
    </citation>
    <scope>NUCLEOTIDE SEQUENCE [LARGE SCALE GENOMIC DNA]</scope>
    <source>
        <strain evidence="4 5">FFPRI411160</strain>
    </source>
</reference>
<dbReference type="GO" id="GO:0005739">
    <property type="term" value="C:mitochondrion"/>
    <property type="evidence" value="ECO:0007669"/>
    <property type="project" value="TreeGrafter"/>
</dbReference>
<comment type="similarity">
    <text evidence="1">Belongs to the IF-3 family.</text>
</comment>
<accession>A0A286ULY6</accession>
<dbReference type="EMBL" id="NBII01000003">
    <property type="protein sequence ID" value="PAV20504.1"/>
    <property type="molecule type" value="Genomic_DNA"/>
</dbReference>
<proteinExistence type="inferred from homology"/>
<sequence length="218" mass="24759">MWILIFIGALIGTFMFVLRRLWVVTDVLLNPSISTNRTCTRAFTASTILFKYNKGGLKNENIPHKIVQLVNEQEQLLPPEQTADILARINHETHFLELVRDVPPIVKIRDKKAFLKARKTQKAQQRASTMEQKEIQMTWNVGQKDLETKLKKARDHLIRGNMVDIAFAPKSGQAKPTLEEMQSKMQMTVDLLSDVAKEKGNREIVGGKCAGIVSLRPI</sequence>
<keyword evidence="2 4" id="KW-0396">Initiation factor</keyword>
<dbReference type="PANTHER" id="PTHR10938:SF0">
    <property type="entry name" value="TRANSLATION INITIATION FACTOR IF-3, MITOCHONDRIAL"/>
    <property type="match status" value="1"/>
</dbReference>
<dbReference type="PANTHER" id="PTHR10938">
    <property type="entry name" value="TRANSLATION INITIATION FACTOR IF-3"/>
    <property type="match status" value="1"/>
</dbReference>
<dbReference type="GO" id="GO:0032790">
    <property type="term" value="P:ribosome disassembly"/>
    <property type="evidence" value="ECO:0007669"/>
    <property type="project" value="TreeGrafter"/>
</dbReference>
<dbReference type="InterPro" id="IPR001288">
    <property type="entry name" value="Translation_initiation_fac_3"/>
</dbReference>
<dbReference type="GO" id="GO:0043022">
    <property type="term" value="F:ribosome binding"/>
    <property type="evidence" value="ECO:0007669"/>
    <property type="project" value="TreeGrafter"/>
</dbReference>
<dbReference type="AlphaFoldDB" id="A0A286ULY6"/>
<gene>
    <name evidence="4" type="ORF">PNOK_0313100</name>
</gene>
<dbReference type="InParanoid" id="A0A286ULY6"/>
<dbReference type="SUPFAM" id="SSF55200">
    <property type="entry name" value="Translation initiation factor IF3, C-terminal domain"/>
    <property type="match status" value="1"/>
</dbReference>
<keyword evidence="3" id="KW-0648">Protein biosynthesis</keyword>
<dbReference type="InterPro" id="IPR036788">
    <property type="entry name" value="T_IF-3_C_sf"/>
</dbReference>
<dbReference type="Proteomes" id="UP000217199">
    <property type="component" value="Unassembled WGS sequence"/>
</dbReference>
<keyword evidence="5" id="KW-1185">Reference proteome</keyword>
<evidence type="ECO:0000313" key="4">
    <source>
        <dbReference type="EMBL" id="PAV20504.1"/>
    </source>
</evidence>
<name>A0A286ULY6_9AGAM</name>
<evidence type="ECO:0000256" key="1">
    <source>
        <dbReference type="ARBA" id="ARBA00005439"/>
    </source>
</evidence>
<dbReference type="Gene3D" id="3.30.110.10">
    <property type="entry name" value="Translation initiation factor 3 (IF-3), C-terminal domain"/>
    <property type="match status" value="1"/>
</dbReference>
<protein>
    <submittedName>
        <fullName evidence="4">Translation initiation factor IF3</fullName>
    </submittedName>
</protein>